<keyword evidence="3 6" id="KW-0812">Transmembrane</keyword>
<dbReference type="EMBL" id="SMAD01000007">
    <property type="protein sequence ID" value="TCS86486.1"/>
    <property type="molecule type" value="Genomic_DNA"/>
</dbReference>
<evidence type="ECO:0000256" key="2">
    <source>
        <dbReference type="ARBA" id="ARBA00009773"/>
    </source>
</evidence>
<feature type="transmembrane region" description="Helical" evidence="6">
    <location>
        <begin position="206"/>
        <end position="234"/>
    </location>
</feature>
<dbReference type="PANTHER" id="PTHR21716">
    <property type="entry name" value="TRANSMEMBRANE PROTEIN"/>
    <property type="match status" value="1"/>
</dbReference>
<comment type="caution">
    <text evidence="7">The sequence shown here is derived from an EMBL/GenBank/DDBJ whole genome shotgun (WGS) entry which is preliminary data.</text>
</comment>
<accession>A0A4V2UTK4</accession>
<keyword evidence="8" id="KW-1185">Reference proteome</keyword>
<reference evidence="7 8" key="1">
    <citation type="submission" date="2019-03" db="EMBL/GenBank/DDBJ databases">
        <title>Genomic Encyclopedia of Type Strains, Phase IV (KMG-IV): sequencing the most valuable type-strain genomes for metagenomic binning, comparative biology and taxonomic classification.</title>
        <authorList>
            <person name="Goeker M."/>
        </authorList>
    </citation>
    <scope>NUCLEOTIDE SEQUENCE [LARGE SCALE GENOMIC DNA]</scope>
    <source>
        <strain evidence="7 8">DSM 21100</strain>
    </source>
</reference>
<dbReference type="GO" id="GO:0016020">
    <property type="term" value="C:membrane"/>
    <property type="evidence" value="ECO:0007669"/>
    <property type="project" value="UniProtKB-SubCell"/>
</dbReference>
<feature type="transmembrane region" description="Helical" evidence="6">
    <location>
        <begin position="296"/>
        <end position="329"/>
    </location>
</feature>
<evidence type="ECO:0000256" key="3">
    <source>
        <dbReference type="ARBA" id="ARBA00022692"/>
    </source>
</evidence>
<feature type="transmembrane region" description="Helical" evidence="6">
    <location>
        <begin position="70"/>
        <end position="89"/>
    </location>
</feature>
<dbReference type="GO" id="GO:0055085">
    <property type="term" value="P:transmembrane transport"/>
    <property type="evidence" value="ECO:0007669"/>
    <property type="project" value="TreeGrafter"/>
</dbReference>
<evidence type="ECO:0000256" key="6">
    <source>
        <dbReference type="SAM" id="Phobius"/>
    </source>
</evidence>
<evidence type="ECO:0000256" key="1">
    <source>
        <dbReference type="ARBA" id="ARBA00004141"/>
    </source>
</evidence>
<evidence type="ECO:0000256" key="5">
    <source>
        <dbReference type="ARBA" id="ARBA00023136"/>
    </source>
</evidence>
<feature type="transmembrane region" description="Helical" evidence="6">
    <location>
        <begin position="265"/>
        <end position="284"/>
    </location>
</feature>
<keyword evidence="4 6" id="KW-1133">Transmembrane helix</keyword>
<dbReference type="AlphaFoldDB" id="A0A4V2UTK4"/>
<dbReference type="Pfam" id="PF01594">
    <property type="entry name" value="AI-2E_transport"/>
    <property type="match status" value="1"/>
</dbReference>
<feature type="transmembrane region" description="Helical" evidence="6">
    <location>
        <begin position="143"/>
        <end position="166"/>
    </location>
</feature>
<sequence>MPSGEKQYSFVQKIWIAGGILALITILLLLIKATFSVLLLVLAAVMVATFFRGVSGFLHRKTGWNNKLCLTLSVASTFVLLGLFFWLMGAKVQEQMVKLSEILPSTIQNARSRINQSPMGQKILQQASSPETMDKAKGLLSTIFSSTFGILGDMYVILFIGIFFTVSPFQYKSGIVKLVPEAGKDKANDVLNKVGANLKKWLKGKLFAMLVVAVLTGIGLAVIGVPMWLVLALIAGLLNFIPNFGPLIAMVPAVLIALMQGPATAGMVAGLYILVQVLESNFITPVVQKKLVQVPPALIIIAQVLIAPLTGVWGIILATPLLVIVMVLVKQLYINRKYVG</sequence>
<feature type="transmembrane region" description="Helical" evidence="6">
    <location>
        <begin position="37"/>
        <end position="58"/>
    </location>
</feature>
<name>A0A4V2UTK4_9SPHI</name>
<dbReference type="PANTHER" id="PTHR21716:SF62">
    <property type="entry name" value="TRANSPORT PROTEIN YDBI-RELATED"/>
    <property type="match status" value="1"/>
</dbReference>
<keyword evidence="5 6" id="KW-0472">Membrane</keyword>
<protein>
    <submittedName>
        <fullName evidence="7">Putative PurR-regulated permease PerM</fullName>
    </submittedName>
</protein>
<comment type="subcellular location">
    <subcellularLocation>
        <location evidence="1">Membrane</location>
        <topology evidence="1">Multi-pass membrane protein</topology>
    </subcellularLocation>
</comment>
<evidence type="ECO:0000313" key="8">
    <source>
        <dbReference type="Proteomes" id="UP000295807"/>
    </source>
</evidence>
<feature type="transmembrane region" description="Helical" evidence="6">
    <location>
        <begin position="12"/>
        <end position="31"/>
    </location>
</feature>
<evidence type="ECO:0000256" key="4">
    <source>
        <dbReference type="ARBA" id="ARBA00022989"/>
    </source>
</evidence>
<proteinExistence type="inferred from homology"/>
<evidence type="ECO:0000313" key="7">
    <source>
        <dbReference type="EMBL" id="TCS86486.1"/>
    </source>
</evidence>
<dbReference type="Proteomes" id="UP000295807">
    <property type="component" value="Unassembled WGS sequence"/>
</dbReference>
<feature type="transmembrane region" description="Helical" evidence="6">
    <location>
        <begin position="240"/>
        <end position="258"/>
    </location>
</feature>
<comment type="similarity">
    <text evidence="2">Belongs to the autoinducer-2 exporter (AI-2E) (TC 2.A.86) family.</text>
</comment>
<organism evidence="7 8">
    <name type="scientific">Anseongella ginsenosidimutans</name>
    <dbReference type="NCBI Taxonomy" id="496056"/>
    <lineage>
        <taxon>Bacteria</taxon>
        <taxon>Pseudomonadati</taxon>
        <taxon>Bacteroidota</taxon>
        <taxon>Sphingobacteriia</taxon>
        <taxon>Sphingobacteriales</taxon>
        <taxon>Sphingobacteriaceae</taxon>
        <taxon>Anseongella</taxon>
    </lineage>
</organism>
<gene>
    <name evidence="7" type="ORF">EDD80_10719</name>
</gene>
<dbReference type="InterPro" id="IPR002549">
    <property type="entry name" value="AI-2E-like"/>
</dbReference>